<evidence type="ECO:0000256" key="10">
    <source>
        <dbReference type="PIRSR" id="PIRSR002560-1"/>
    </source>
</evidence>
<dbReference type="InterPro" id="IPR012347">
    <property type="entry name" value="Ferritin-like"/>
</dbReference>
<dbReference type="GO" id="GO:0020037">
    <property type="term" value="F:heme binding"/>
    <property type="evidence" value="ECO:0007669"/>
    <property type="project" value="TreeGrafter"/>
</dbReference>
<feature type="binding site" evidence="10">
    <location>
        <position position="130"/>
    </location>
    <ligand>
        <name>Fe cation</name>
        <dbReference type="ChEBI" id="CHEBI:24875"/>
        <label>2</label>
    </ligand>
</feature>
<feature type="binding site" evidence="10">
    <location>
        <position position="93"/>
    </location>
    <ligand>
        <name>Fe cation</name>
        <dbReference type="ChEBI" id="CHEBI:24875"/>
        <label>2</label>
    </ligand>
</feature>
<name>A0A080NLL8_DELAC</name>
<feature type="binding site" evidence="10">
    <location>
        <position position="127"/>
    </location>
    <ligand>
        <name>Fe cation</name>
        <dbReference type="ChEBI" id="CHEBI:24875"/>
        <label>1</label>
    </ligand>
</feature>
<dbReference type="Pfam" id="PF00210">
    <property type="entry name" value="Ferritin"/>
    <property type="match status" value="1"/>
</dbReference>
<evidence type="ECO:0000256" key="3">
    <source>
        <dbReference type="ARBA" id="ARBA00022448"/>
    </source>
</evidence>
<dbReference type="AlphaFoldDB" id="A0A080NLL8"/>
<reference evidence="14 15" key="1">
    <citation type="submission" date="2020-12" db="EMBL/GenBank/DDBJ databases">
        <title>FDA dAtabase for Regulatory Grade micrObial Sequences (FDA-ARGOS): Supporting development and validation of Infectious Disease Dx tests.</title>
        <authorList>
            <person name="Sproer C."/>
            <person name="Gronow S."/>
            <person name="Severitt S."/>
            <person name="Schroder I."/>
            <person name="Tallon L."/>
            <person name="Sadzewicz L."/>
            <person name="Zhao X."/>
            <person name="Boylan J."/>
            <person name="Ott S."/>
            <person name="Bowen H."/>
            <person name="Vavikolanu K."/>
            <person name="Mehta A."/>
            <person name="Aluvathingal J."/>
            <person name="Nadendla S."/>
            <person name="Lowell S."/>
            <person name="Myers T."/>
            <person name="Yan Y."/>
            <person name="Sichtig H."/>
        </authorList>
    </citation>
    <scope>NUCLEOTIDE SEQUENCE [LARGE SCALE GENOMIC DNA]</scope>
    <source>
        <strain evidence="14 15">FDAARGOS_909</strain>
    </source>
</reference>
<feature type="binding site" evidence="10">
    <location>
        <position position="46"/>
    </location>
    <ligand>
        <name>Fe cation</name>
        <dbReference type="ChEBI" id="CHEBI:24875"/>
        <label>3</label>
    </ligand>
</feature>
<feature type="domain" description="Ferritin-like diiron" evidence="12">
    <location>
        <begin position="1"/>
        <end position="145"/>
    </location>
</feature>
<proteinExistence type="inferred from homology"/>
<keyword evidence="9 10" id="KW-0479">Metal-binding</keyword>
<keyword evidence="5 13" id="KW-0560">Oxidoreductase</keyword>
<keyword evidence="11" id="KW-0349">Heme</keyword>
<keyword evidence="4" id="KW-0410">Iron transport</keyword>
<dbReference type="InterPro" id="IPR002024">
    <property type="entry name" value="Bacterioferritin"/>
</dbReference>
<organism evidence="14 15">
    <name type="scientific">Delftia acidovorans</name>
    <name type="common">Pseudomonas acidovorans</name>
    <name type="synonym">Comamonas acidovorans</name>
    <dbReference type="NCBI Taxonomy" id="80866"/>
    <lineage>
        <taxon>Bacteria</taxon>
        <taxon>Pseudomonadati</taxon>
        <taxon>Pseudomonadota</taxon>
        <taxon>Betaproteobacteria</taxon>
        <taxon>Burkholderiales</taxon>
        <taxon>Comamonadaceae</taxon>
        <taxon>Delftia</taxon>
    </lineage>
</organism>
<dbReference type="GO" id="GO:0006879">
    <property type="term" value="P:intracellular iron ion homeostasis"/>
    <property type="evidence" value="ECO:0007669"/>
    <property type="project" value="UniProtKB-KW"/>
</dbReference>
<comment type="catalytic activity">
    <reaction evidence="8">
        <text>Fe(2+)(in) = Fe(2+)(out)</text>
        <dbReference type="Rhea" id="RHEA:28486"/>
        <dbReference type="ChEBI" id="CHEBI:29033"/>
    </reaction>
</comment>
<dbReference type="PANTHER" id="PTHR30295">
    <property type="entry name" value="BACTERIOFERRITIN"/>
    <property type="match status" value="1"/>
</dbReference>
<keyword evidence="2 9" id="KW-0409">Iron storage</keyword>
<evidence type="ECO:0000256" key="11">
    <source>
        <dbReference type="RuleBase" id="RU000623"/>
    </source>
</evidence>
<keyword evidence="7" id="KW-0406">Ion transport</keyword>
<dbReference type="NCBIfam" id="TIGR00754">
    <property type="entry name" value="bfr"/>
    <property type="match status" value="1"/>
</dbReference>
<dbReference type="SUPFAM" id="SSF47240">
    <property type="entry name" value="Ferritin-like"/>
    <property type="match status" value="1"/>
</dbReference>
<feature type="binding site" evidence="10">
    <location>
        <position position="51"/>
    </location>
    <ligand>
        <name>Fe cation</name>
        <dbReference type="ChEBI" id="CHEBI:24875"/>
        <label>1</label>
    </ligand>
</feature>
<reference evidence="13" key="2">
    <citation type="submission" date="2023-11" db="EMBL/GenBank/DDBJ databases">
        <title>Identification and selenium tolerance of Delftia acidovorans R3-25.</title>
        <authorList>
            <person name="Zhang S."/>
            <person name="Liu Y."/>
            <person name="Guo Y."/>
        </authorList>
    </citation>
    <scope>NUCLEOTIDE SEQUENCE</scope>
    <source>
        <strain evidence="13">R3-25</strain>
    </source>
</reference>
<evidence type="ECO:0000259" key="12">
    <source>
        <dbReference type="PROSITE" id="PS50905"/>
    </source>
</evidence>
<dbReference type="PRINTS" id="PR00601">
    <property type="entry name" value="BACFERRITIN"/>
</dbReference>
<comment type="similarity">
    <text evidence="1 9 11">Belongs to the bacterioferritin family.</text>
</comment>
<accession>A0A080NLL8</accession>
<evidence type="ECO:0000256" key="9">
    <source>
        <dbReference type="PIRNR" id="PIRNR002560"/>
    </source>
</evidence>
<dbReference type="PIRSF" id="PIRSF002560">
    <property type="entry name" value="Bacterioferritin"/>
    <property type="match status" value="1"/>
</dbReference>
<evidence type="ECO:0000313" key="13">
    <source>
        <dbReference type="EMBL" id="MDX4953958.1"/>
    </source>
</evidence>
<dbReference type="Proteomes" id="UP000594778">
    <property type="component" value="Chromosome"/>
</dbReference>
<sequence>MQGQPEVIECLIELLRGELAARDQYFIHSRQYEDQGLLRLFERIGHEMEEETQHADAILRRILFLGGRPDMRPHEFTPGETVEEMLRKDLATEYRVRDSLRSAMALCERHSDFNSRDLLLAQLRDTEEDHAYWLEKQLGLIEKIGLPNYLQSKMGEPA</sequence>
<evidence type="ECO:0000256" key="1">
    <source>
        <dbReference type="ARBA" id="ARBA00008093"/>
    </source>
</evidence>
<dbReference type="PROSITE" id="PS00549">
    <property type="entry name" value="BACTERIOFERRITIN"/>
    <property type="match status" value="1"/>
</dbReference>
<dbReference type="GO" id="GO:0008199">
    <property type="term" value="F:ferric iron binding"/>
    <property type="evidence" value="ECO:0007669"/>
    <property type="project" value="InterPro"/>
</dbReference>
<dbReference type="Gene3D" id="1.20.1260.10">
    <property type="match status" value="1"/>
</dbReference>
<evidence type="ECO:0000256" key="2">
    <source>
        <dbReference type="ARBA" id="ARBA00022434"/>
    </source>
</evidence>
<feature type="binding site" evidence="10">
    <location>
        <position position="54"/>
    </location>
    <ligand>
        <name>Fe cation</name>
        <dbReference type="ChEBI" id="CHEBI:24875"/>
        <label>1</label>
    </ligand>
</feature>
<evidence type="ECO:0000256" key="5">
    <source>
        <dbReference type="ARBA" id="ARBA00023002"/>
    </source>
</evidence>
<dbReference type="PANTHER" id="PTHR30295:SF9">
    <property type="entry name" value="BACTERIOFERRITIN"/>
    <property type="match status" value="1"/>
</dbReference>
<dbReference type="EMBL" id="CP065668">
    <property type="protein sequence ID" value="QPS10246.1"/>
    <property type="molecule type" value="Genomic_DNA"/>
</dbReference>
<feature type="binding site" evidence="10">
    <location>
        <position position="127"/>
    </location>
    <ligand>
        <name>Fe cation</name>
        <dbReference type="ChEBI" id="CHEBI:24875"/>
        <label>2</label>
    </ligand>
</feature>
<protein>
    <recommendedName>
        <fullName evidence="9 11">Bacterioferritin</fullName>
    </recommendedName>
</protein>
<evidence type="ECO:0000313" key="14">
    <source>
        <dbReference type="EMBL" id="QPS10246.1"/>
    </source>
</evidence>
<feature type="binding site" evidence="10">
    <location>
        <position position="18"/>
    </location>
    <ligand>
        <name>Fe cation</name>
        <dbReference type="ChEBI" id="CHEBI:24875"/>
        <label>1</label>
    </ligand>
</feature>
<evidence type="ECO:0000256" key="4">
    <source>
        <dbReference type="ARBA" id="ARBA00022496"/>
    </source>
</evidence>
<evidence type="ECO:0000313" key="15">
    <source>
        <dbReference type="Proteomes" id="UP000594778"/>
    </source>
</evidence>
<dbReference type="CDD" id="cd00907">
    <property type="entry name" value="Bacterioferritin"/>
    <property type="match status" value="1"/>
</dbReference>
<feature type="binding site" evidence="10">
    <location>
        <position position="51"/>
    </location>
    <ligand>
        <name>Fe cation</name>
        <dbReference type="ChEBI" id="CHEBI:24875"/>
        <label>2</label>
    </ligand>
</feature>
<dbReference type="InterPro" id="IPR009040">
    <property type="entry name" value="Ferritin-like_diiron"/>
</dbReference>
<dbReference type="GO" id="GO:0005829">
    <property type="term" value="C:cytosol"/>
    <property type="evidence" value="ECO:0007669"/>
    <property type="project" value="TreeGrafter"/>
</dbReference>
<dbReference type="RefSeq" id="WP_013803242.1">
    <property type="nucleotide sequence ID" value="NZ_CAGKLB010000033.1"/>
</dbReference>
<keyword evidence="3" id="KW-0813">Transport</keyword>
<gene>
    <name evidence="14" type="primary">bfr</name>
    <name evidence="14" type="ORF">I6G66_09700</name>
    <name evidence="13" type="ORF">SGN30_11075</name>
</gene>
<dbReference type="PROSITE" id="PS50905">
    <property type="entry name" value="FERRITIN_LIKE"/>
    <property type="match status" value="1"/>
</dbReference>
<evidence type="ECO:0000256" key="7">
    <source>
        <dbReference type="ARBA" id="ARBA00023065"/>
    </source>
</evidence>
<evidence type="ECO:0000256" key="6">
    <source>
        <dbReference type="ARBA" id="ARBA00023004"/>
    </source>
</evidence>
<dbReference type="GO" id="GO:0006826">
    <property type="term" value="P:iron ion transport"/>
    <property type="evidence" value="ECO:0007669"/>
    <property type="project" value="UniProtKB-KW"/>
</dbReference>
<dbReference type="InterPro" id="IPR009078">
    <property type="entry name" value="Ferritin-like_SF"/>
</dbReference>
<dbReference type="GO" id="GO:0004322">
    <property type="term" value="F:ferroxidase activity"/>
    <property type="evidence" value="ECO:0007669"/>
    <property type="project" value="TreeGrafter"/>
</dbReference>
<evidence type="ECO:0000256" key="8">
    <source>
        <dbReference type="ARBA" id="ARBA00036243"/>
    </source>
</evidence>
<comment type="function">
    <text evidence="11">Iron-storage protein.</text>
</comment>
<dbReference type="InterPro" id="IPR008331">
    <property type="entry name" value="Ferritin_DPS_dom"/>
</dbReference>
<dbReference type="EMBL" id="JAWWMZ010000003">
    <property type="protein sequence ID" value="MDX4953958.1"/>
    <property type="molecule type" value="Genomic_DNA"/>
</dbReference>
<dbReference type="Proteomes" id="UP001287445">
    <property type="component" value="Unassembled WGS sequence"/>
</dbReference>
<keyword evidence="6 9" id="KW-0408">Iron</keyword>
<feature type="binding site" evidence="10">
    <location>
        <position position="50"/>
    </location>
    <ligand>
        <name>Fe cation</name>
        <dbReference type="ChEBI" id="CHEBI:24875"/>
        <label>3</label>
    </ligand>
</feature>